<keyword evidence="3" id="KW-0645">Protease</keyword>
<dbReference type="OrthoDB" id="10250730at2759"/>
<dbReference type="CDD" id="cd05471">
    <property type="entry name" value="pepsin_like"/>
    <property type="match status" value="1"/>
</dbReference>
<dbReference type="InterPro" id="IPR036866">
    <property type="entry name" value="RibonucZ/Hydroxyglut_hydro"/>
</dbReference>
<dbReference type="Gene3D" id="3.60.15.10">
    <property type="entry name" value="Ribonuclease Z/Hydroxyacylglutathione hydrolase-like"/>
    <property type="match status" value="1"/>
</dbReference>
<accession>R9P2Y9</accession>
<dbReference type="GO" id="GO:0004190">
    <property type="term" value="F:aspartic-type endopeptidase activity"/>
    <property type="evidence" value="ECO:0007669"/>
    <property type="project" value="UniProtKB-KW"/>
</dbReference>
<comment type="similarity">
    <text evidence="1 3">Belongs to the peptidase A1 family.</text>
</comment>
<dbReference type="GO" id="GO:0006508">
    <property type="term" value="P:proteolysis"/>
    <property type="evidence" value="ECO:0007669"/>
    <property type="project" value="UniProtKB-KW"/>
</dbReference>
<dbReference type="Gene3D" id="2.40.70.10">
    <property type="entry name" value="Acid Proteases"/>
    <property type="match status" value="2"/>
</dbReference>
<feature type="domain" description="Peptidase A1" evidence="4">
    <location>
        <begin position="549"/>
        <end position="855"/>
    </location>
</feature>
<dbReference type="PANTHER" id="PTHR47966">
    <property type="entry name" value="BETA-SITE APP-CLEAVING ENZYME, ISOFORM A-RELATED"/>
    <property type="match status" value="1"/>
</dbReference>
<dbReference type="SUPFAM" id="SSF56281">
    <property type="entry name" value="Metallo-hydrolase/oxidoreductase"/>
    <property type="match status" value="1"/>
</dbReference>
<dbReference type="PANTHER" id="PTHR47966:SF51">
    <property type="entry name" value="BETA-SITE APP-CLEAVING ENZYME, ISOFORM A-RELATED"/>
    <property type="match status" value="1"/>
</dbReference>
<proteinExistence type="inferred from homology"/>
<evidence type="ECO:0000256" key="1">
    <source>
        <dbReference type="ARBA" id="ARBA00007447"/>
    </source>
</evidence>
<dbReference type="InterPro" id="IPR021109">
    <property type="entry name" value="Peptidase_aspartic_dom_sf"/>
</dbReference>
<evidence type="ECO:0000256" key="2">
    <source>
        <dbReference type="ARBA" id="ARBA00022750"/>
    </source>
</evidence>
<dbReference type="EMBL" id="DF238796">
    <property type="protein sequence ID" value="GAC95711.1"/>
    <property type="molecule type" value="Genomic_DNA"/>
</dbReference>
<dbReference type="SMART" id="SM00849">
    <property type="entry name" value="Lactamase_B"/>
    <property type="match status" value="1"/>
</dbReference>
<organism evidence="5 6">
    <name type="scientific">Pseudozyma hubeiensis (strain SY62)</name>
    <name type="common">Yeast</name>
    <dbReference type="NCBI Taxonomy" id="1305764"/>
    <lineage>
        <taxon>Eukaryota</taxon>
        <taxon>Fungi</taxon>
        <taxon>Dikarya</taxon>
        <taxon>Basidiomycota</taxon>
        <taxon>Ustilaginomycotina</taxon>
        <taxon>Ustilaginomycetes</taxon>
        <taxon>Ustilaginales</taxon>
        <taxon>Ustilaginaceae</taxon>
        <taxon>Pseudozyma</taxon>
    </lineage>
</organism>
<evidence type="ECO:0000256" key="3">
    <source>
        <dbReference type="RuleBase" id="RU000454"/>
    </source>
</evidence>
<keyword evidence="2 3" id="KW-0064">Aspartyl protease</keyword>
<dbReference type="InterPro" id="IPR033121">
    <property type="entry name" value="PEPTIDASE_A1"/>
</dbReference>
<dbReference type="PROSITE" id="PS00141">
    <property type="entry name" value="ASP_PROTEASE"/>
    <property type="match status" value="1"/>
</dbReference>
<dbReference type="GeneID" id="24108577"/>
<dbReference type="STRING" id="1305764.R9P2Y9"/>
<dbReference type="HOGENOM" id="CLU_328760_0_0_1"/>
<dbReference type="eggNOG" id="KOG1339">
    <property type="taxonomic scope" value="Eukaryota"/>
</dbReference>
<dbReference type="InterPro" id="IPR001969">
    <property type="entry name" value="Aspartic_peptidase_AS"/>
</dbReference>
<protein>
    <recommendedName>
        <fullName evidence="4">Peptidase A1 domain-containing protein</fullName>
    </recommendedName>
</protein>
<dbReference type="InterPro" id="IPR034164">
    <property type="entry name" value="Pepsin-like_dom"/>
</dbReference>
<dbReference type="Pfam" id="PF00026">
    <property type="entry name" value="Asp"/>
    <property type="match status" value="1"/>
</dbReference>
<dbReference type="AlphaFoldDB" id="R9P2Y9"/>
<evidence type="ECO:0000313" key="5">
    <source>
        <dbReference type="EMBL" id="GAC95711.1"/>
    </source>
</evidence>
<dbReference type="SUPFAM" id="SSF50630">
    <property type="entry name" value="Acid proteases"/>
    <property type="match status" value="1"/>
</dbReference>
<dbReference type="RefSeq" id="XP_012189298.1">
    <property type="nucleotide sequence ID" value="XM_012333908.1"/>
</dbReference>
<evidence type="ECO:0000313" key="6">
    <source>
        <dbReference type="Proteomes" id="UP000014071"/>
    </source>
</evidence>
<dbReference type="InterPro" id="IPR001279">
    <property type="entry name" value="Metallo-B-lactamas"/>
</dbReference>
<reference evidence="6" key="1">
    <citation type="journal article" date="2013" name="Genome Announc.">
        <title>Draft genome sequence of the basidiomycetous yeast-like fungus Pseudozyma hubeiensis SY62, which produces an abundant amount of the biosurfactant mannosylerythritol lipids.</title>
        <authorList>
            <person name="Konishi M."/>
            <person name="Hatada Y."/>
            <person name="Horiuchi J."/>
        </authorList>
    </citation>
    <scope>NUCLEOTIDE SEQUENCE [LARGE SCALE GENOMIC DNA]</scope>
    <source>
        <strain evidence="6">SY62</strain>
    </source>
</reference>
<keyword evidence="3" id="KW-0378">Hydrolase</keyword>
<keyword evidence="6" id="KW-1185">Reference proteome</keyword>
<dbReference type="InterPro" id="IPR001461">
    <property type="entry name" value="Aspartic_peptidase_A1"/>
</dbReference>
<dbReference type="Proteomes" id="UP000014071">
    <property type="component" value="Unassembled WGS sequence"/>
</dbReference>
<evidence type="ECO:0000259" key="4">
    <source>
        <dbReference type="PROSITE" id="PS51767"/>
    </source>
</evidence>
<dbReference type="PRINTS" id="PR00792">
    <property type="entry name" value="PEPSIN"/>
</dbReference>
<name>R9P2Y9_PSEHS</name>
<dbReference type="PROSITE" id="PS51767">
    <property type="entry name" value="PEPTIDASE_A1"/>
    <property type="match status" value="1"/>
</dbReference>
<gene>
    <name evidence="5" type="ORF">PHSY_003287</name>
</gene>
<sequence>MRDVVWLDYCRRNLPAAIFSRVCVIEGRAHCFPLHFHCRNPFLLPVPPPPISTASPPSFAVMCFESCVTTDSVTGSKHIPASARVDPSSLPFHTLADAASDAKVTVTLFHLGTIKSYRQAWADDTWDTNVKRRLEKAKQPVELPILSALIEHEPTGEKWLWDLGMCNDFSVLPKVFSSGTVKFLAPELHDHGQLKNVLLKKFNVDSIQAIGLSGIIISHAHMDHYGNLLDFPTSLPVFVGPGTMDWVGGGEDAALKGDKGLMSFPTSFLKDRTFVEMDQIATSSVGDKFKSRIKDAKVGPFDKAWDFFGDGSVYVASAEGHCHGHMVLIAKTTSEPKPSYVLLSGDAAHQQALYHPLPPPLQLDAESLSSSAVKYDGSYSSDTDKRATPGYFDRTSAHAVTDRAIPNDNVSCMQDFPDKSMRTLSALTRLEACSDVMVVLAHEIEFVKATGMQEGDELIVNDWQKKERIEQASINTADVKAGYEHLAARYASWVERKKEGRGKADGVYGQLKLAVPAAPAARPRPVRHRGTVLPMHAVGGYPKMLGQTYNVVVGMGTPAQLFNLTADTGSMLAWAVDSSCSEKDCPGVATKKSYNPAKSTTSKKLRSDHEAYGDGEMDLMLYTDVVSLGELTIRTATIGGANKTFEKDGQLEHDGLLGLGRQVDAAPEPILESLGKADRRFDQTIALDLGENATLEVGGFDYIKYPKLQQINVQADDGWLLSGSSVTAPSAPATDPIDLLVDTGSSVSMLPAAQVDTIMSRPGLQFNKTAAEPIVYSMPCSTKLGVQMILPDGTKVGVKDSDILMQSNDVTMPGCLSLLVGTTNPFLPSVAGTPMLKSVYTVLSRGKGGDWIGVAPLLPPTSGGKVGGRSGKVG</sequence>